<gene>
    <name evidence="5" type="ORF">DSCW_24820</name>
</gene>
<sequence>MSVIAIFSGRYCSADAVIQDVIDSTGHRLITDDRIVQKAAEASGIQESKIRRAFSARTSVFNTFTHEKELSIACLRKALAVELDGGLALVDGFCGLLIPPTVSHVLRVCIIAEMPYRLEQAETIGKLTRKEALKQIHAADADSSAWTDALLSVKDPWEASLYDMVIPMNRMDVARAGALIEENLIKDAVRRTSASSQAQKDFLLAAAVEMELCRAGHDVSVTAENGAVVLTINKQVLMLARLEEELKAIAGTLPGVESVSTRVGKNFHEATIYRKHNFEVPSKVLLVDDEREFVQTLSERLQLRDMGSAVAYDGESALTLVKEDEPEVMIIDLKMPGIDGMEILRQVKATRPEIEVIVLTGHGSEKDRQQCMQMGAFAYLQKPVDIDELSATLKEAHEKIRQVKA</sequence>
<proteinExistence type="predicted"/>
<dbReference type="SUPFAM" id="SSF52172">
    <property type="entry name" value="CheY-like"/>
    <property type="match status" value="1"/>
</dbReference>
<dbReference type="KEGG" id="dwd:DSCW_24820"/>
<accession>A0A5K7Z2Y0</accession>
<reference evidence="5 6" key="1">
    <citation type="submission" date="2019-11" db="EMBL/GenBank/DDBJ databases">
        <title>Comparative genomics of hydrocarbon-degrading Desulfosarcina strains.</title>
        <authorList>
            <person name="Watanabe M."/>
            <person name="Kojima H."/>
            <person name="Fukui M."/>
        </authorList>
    </citation>
    <scope>NUCLEOTIDE SEQUENCE [LARGE SCALE GENOMIC DNA]</scope>
    <source>
        <strain evidence="5 6">PP31</strain>
    </source>
</reference>
<dbReference type="Pfam" id="PF00072">
    <property type="entry name" value="Response_reg"/>
    <property type="match status" value="1"/>
</dbReference>
<protein>
    <recommendedName>
        <fullName evidence="4">Response regulatory domain-containing protein</fullName>
    </recommendedName>
</protein>
<feature type="modified residue" description="4-aspartylphosphate" evidence="3">
    <location>
        <position position="332"/>
    </location>
</feature>
<evidence type="ECO:0000256" key="1">
    <source>
        <dbReference type="ARBA" id="ARBA00022553"/>
    </source>
</evidence>
<evidence type="ECO:0000259" key="4">
    <source>
        <dbReference type="PROSITE" id="PS50110"/>
    </source>
</evidence>
<keyword evidence="6" id="KW-1185">Reference proteome</keyword>
<evidence type="ECO:0000256" key="3">
    <source>
        <dbReference type="PROSITE-ProRule" id="PRU00169"/>
    </source>
</evidence>
<keyword evidence="2" id="KW-0902">Two-component regulatory system</keyword>
<dbReference type="PROSITE" id="PS50110">
    <property type="entry name" value="RESPONSE_REGULATORY"/>
    <property type="match status" value="1"/>
</dbReference>
<dbReference type="EMBL" id="AP021875">
    <property type="protein sequence ID" value="BBO75065.1"/>
    <property type="molecule type" value="Genomic_DNA"/>
</dbReference>
<dbReference type="CDD" id="cd17536">
    <property type="entry name" value="REC_YesN-like"/>
    <property type="match status" value="1"/>
</dbReference>
<dbReference type="Gene3D" id="3.40.50.2300">
    <property type="match status" value="1"/>
</dbReference>
<dbReference type="PANTHER" id="PTHR44591:SF14">
    <property type="entry name" value="PROTEIN PILG"/>
    <property type="match status" value="1"/>
</dbReference>
<dbReference type="Pfam" id="PF13189">
    <property type="entry name" value="Cytidylate_kin2"/>
    <property type="match status" value="1"/>
</dbReference>
<feature type="domain" description="Response regulatory" evidence="4">
    <location>
        <begin position="283"/>
        <end position="397"/>
    </location>
</feature>
<dbReference type="InterPro" id="IPR050595">
    <property type="entry name" value="Bact_response_regulator"/>
</dbReference>
<evidence type="ECO:0000256" key="2">
    <source>
        <dbReference type="ARBA" id="ARBA00023012"/>
    </source>
</evidence>
<dbReference type="OrthoDB" id="9788090at2"/>
<dbReference type="Gene3D" id="3.40.50.300">
    <property type="entry name" value="P-loop containing nucleotide triphosphate hydrolases"/>
    <property type="match status" value="1"/>
</dbReference>
<dbReference type="InterPro" id="IPR011006">
    <property type="entry name" value="CheY-like_superfamily"/>
</dbReference>
<keyword evidence="1 3" id="KW-0597">Phosphoprotein</keyword>
<evidence type="ECO:0000313" key="5">
    <source>
        <dbReference type="EMBL" id="BBO75065.1"/>
    </source>
</evidence>
<dbReference type="InterPro" id="IPR001789">
    <property type="entry name" value="Sig_transdc_resp-reg_receiver"/>
</dbReference>
<dbReference type="Proteomes" id="UP000427769">
    <property type="component" value="Chromosome"/>
</dbReference>
<dbReference type="SMART" id="SM00448">
    <property type="entry name" value="REC"/>
    <property type="match status" value="1"/>
</dbReference>
<dbReference type="AlphaFoldDB" id="A0A5K7Z2Y0"/>
<dbReference type="RefSeq" id="WP_155304018.1">
    <property type="nucleotide sequence ID" value="NZ_AP021875.1"/>
</dbReference>
<dbReference type="InterPro" id="IPR027417">
    <property type="entry name" value="P-loop_NTPase"/>
</dbReference>
<dbReference type="PANTHER" id="PTHR44591">
    <property type="entry name" value="STRESS RESPONSE REGULATOR PROTEIN 1"/>
    <property type="match status" value="1"/>
</dbReference>
<evidence type="ECO:0000313" key="6">
    <source>
        <dbReference type="Proteomes" id="UP000427769"/>
    </source>
</evidence>
<organism evidence="5 6">
    <name type="scientific">Desulfosarcina widdelii</name>
    <dbReference type="NCBI Taxonomy" id="947919"/>
    <lineage>
        <taxon>Bacteria</taxon>
        <taxon>Pseudomonadati</taxon>
        <taxon>Thermodesulfobacteriota</taxon>
        <taxon>Desulfobacteria</taxon>
        <taxon>Desulfobacterales</taxon>
        <taxon>Desulfosarcinaceae</taxon>
        <taxon>Desulfosarcina</taxon>
    </lineage>
</organism>
<dbReference type="GO" id="GO:0000160">
    <property type="term" value="P:phosphorelay signal transduction system"/>
    <property type="evidence" value="ECO:0007669"/>
    <property type="project" value="UniProtKB-KW"/>
</dbReference>
<name>A0A5K7Z2Y0_9BACT</name>